<evidence type="ECO:0000256" key="3">
    <source>
        <dbReference type="ARBA" id="ARBA00068693"/>
    </source>
</evidence>
<evidence type="ECO:0000313" key="5">
    <source>
        <dbReference type="EMBL" id="KAG6930328.1"/>
    </source>
</evidence>
<dbReference type="PANTHER" id="PTHR13076">
    <property type="entry name" value="COILED-COIL AND C2 DOMAIN-CONTAINING PROTEIN 1-LIKE"/>
    <property type="match status" value="1"/>
</dbReference>
<gene>
    <name evidence="5" type="primary">cc2d1a</name>
    <name evidence="5" type="ORF">G0U57_004031</name>
</gene>
<evidence type="ECO:0000256" key="2">
    <source>
        <dbReference type="ARBA" id="ARBA00023054"/>
    </source>
</evidence>
<keyword evidence="6" id="KW-1185">Reference proteome</keyword>
<reference evidence="5 6" key="1">
    <citation type="journal article" date="2020" name="G3 (Bethesda)">
        <title>Draft Genome of the Common Snapping Turtle, Chelydra serpentina, a Model for Phenotypic Plasticity in Reptiles.</title>
        <authorList>
            <person name="Das D."/>
            <person name="Singh S.K."/>
            <person name="Bierstedt J."/>
            <person name="Erickson A."/>
            <person name="Galli G.L.J."/>
            <person name="Crossley D.A. 2nd"/>
            <person name="Rhen T."/>
        </authorList>
    </citation>
    <scope>NUCLEOTIDE SEQUENCE [LARGE SCALE GENOMIC DNA]</scope>
    <source>
        <strain evidence="5">KW</strain>
    </source>
</reference>
<feature type="domain" description="C2" evidence="4">
    <location>
        <begin position="133"/>
        <end position="267"/>
    </location>
</feature>
<dbReference type="InterPro" id="IPR000008">
    <property type="entry name" value="C2_dom"/>
</dbReference>
<protein>
    <recommendedName>
        <fullName evidence="3">Coiled-coil and C2 domain-containing protein 1B</fullName>
    </recommendedName>
</protein>
<evidence type="ECO:0000256" key="1">
    <source>
        <dbReference type="ARBA" id="ARBA00010672"/>
    </source>
</evidence>
<dbReference type="InterPro" id="IPR035892">
    <property type="entry name" value="C2_domain_sf"/>
</dbReference>
<dbReference type="FunFam" id="2.60.40.150:FF:000104">
    <property type="entry name" value="coiled-coil and C2 domain-containing protein 1B"/>
    <property type="match status" value="1"/>
</dbReference>
<evidence type="ECO:0000313" key="6">
    <source>
        <dbReference type="Proteomes" id="UP000765507"/>
    </source>
</evidence>
<organism evidence="5 6">
    <name type="scientific">Chelydra serpentina</name>
    <name type="common">Snapping turtle</name>
    <name type="synonym">Testudo serpentina</name>
    <dbReference type="NCBI Taxonomy" id="8475"/>
    <lineage>
        <taxon>Eukaryota</taxon>
        <taxon>Metazoa</taxon>
        <taxon>Chordata</taxon>
        <taxon>Craniata</taxon>
        <taxon>Vertebrata</taxon>
        <taxon>Euteleostomi</taxon>
        <taxon>Archelosauria</taxon>
        <taxon>Testudinata</taxon>
        <taxon>Testudines</taxon>
        <taxon>Cryptodira</taxon>
        <taxon>Durocryptodira</taxon>
        <taxon>Americhelydia</taxon>
        <taxon>Chelydroidea</taxon>
        <taxon>Chelydridae</taxon>
        <taxon>Chelydra</taxon>
    </lineage>
</organism>
<dbReference type="SUPFAM" id="SSF49562">
    <property type="entry name" value="C2 domain (Calcium/lipid-binding domain, CaLB)"/>
    <property type="match status" value="1"/>
</dbReference>
<dbReference type="Gene3D" id="2.60.40.150">
    <property type="entry name" value="C2 domain"/>
    <property type="match status" value="1"/>
</dbReference>
<dbReference type="CDD" id="cd08690">
    <property type="entry name" value="C2_Freud-1"/>
    <property type="match status" value="1"/>
</dbReference>
<dbReference type="EMBL" id="JAHGAV010000153">
    <property type="protein sequence ID" value="KAG6930328.1"/>
    <property type="molecule type" value="Genomic_DNA"/>
</dbReference>
<dbReference type="OrthoDB" id="19996at2759"/>
<accession>A0A8T1SN88</accession>
<dbReference type="InterPro" id="IPR039725">
    <property type="entry name" value="CC2D1A/B"/>
</dbReference>
<name>A0A8T1SN88_CHESE</name>
<dbReference type="AlphaFoldDB" id="A0A8T1SN88"/>
<comment type="caution">
    <text evidence="5">The sequence shown here is derived from an EMBL/GenBank/DDBJ whole genome shotgun (WGS) entry which is preliminary data.</text>
</comment>
<keyword evidence="2" id="KW-0175">Coiled coil</keyword>
<dbReference type="InterPro" id="IPR037772">
    <property type="entry name" value="C2_Freud"/>
</dbReference>
<dbReference type="SMART" id="SM00685">
    <property type="entry name" value="DM14"/>
    <property type="match status" value="1"/>
</dbReference>
<dbReference type="PROSITE" id="PS50004">
    <property type="entry name" value="C2"/>
    <property type="match status" value="1"/>
</dbReference>
<dbReference type="GO" id="GO:0001227">
    <property type="term" value="F:DNA-binding transcription repressor activity, RNA polymerase II-specific"/>
    <property type="evidence" value="ECO:0007669"/>
    <property type="project" value="InterPro"/>
</dbReference>
<dbReference type="Proteomes" id="UP000765507">
    <property type="component" value="Unassembled WGS sequence"/>
</dbReference>
<dbReference type="PANTHER" id="PTHR13076:SF8">
    <property type="entry name" value="COILED-COIL AND C2 DOMAIN-CONTAINING PROTEIN 1A"/>
    <property type="match status" value="1"/>
</dbReference>
<evidence type="ECO:0000259" key="4">
    <source>
        <dbReference type="PROSITE" id="PS50004"/>
    </source>
</evidence>
<proteinExistence type="inferred from homology"/>
<dbReference type="InterPro" id="IPR006608">
    <property type="entry name" value="CC2D1A/B_DM14"/>
</dbReference>
<dbReference type="SMART" id="SM00239">
    <property type="entry name" value="C2"/>
    <property type="match status" value="1"/>
</dbReference>
<sequence length="443" mass="50654">MQAALRAKQKNDIEGAKLFLRQAKGLDPMIEASQGGLPVDITKVPQAPVNKEDFVLVQRRGVNISPEAASQYMEFMKLMRQQHEMCLNYSKQFTHLGNIAETTKFEKMAEDCKKNMEILKQAHAKGFPLPKYHYEQRTFSAVKIFPELNSNDMVLTIVKGINLPAPPGVTPNDLDAFVRFEFPYPNAEEAQKDKTNVIKNTDSPEFKEQFKLYINRGHRGLKRVFQTKGLKFEVVHKGGLFKTDRVVGTAQLKLEALETTCELREIVELLDGRRPTGGKLEVIVRLREPLSSQQLETTTEKWLVIDPLTMPTVALPKPKPTVGPVRDGGNSKPIHTLHSLNVLAFDKEKLEKKVLAYRQAHRPLPNELVEQHQDIMQRSQWLKSQLQHGGPAFRKEYLTQLEKFLQFYTDSARRLGSEGNRDAAKEALYKRNLVESELQKFRR</sequence>
<dbReference type="Pfam" id="PF00168">
    <property type="entry name" value="C2"/>
    <property type="match status" value="1"/>
</dbReference>
<comment type="similarity">
    <text evidence="1">Belongs to the CC2D1 family.</text>
</comment>